<dbReference type="Proteomes" id="UP000032930">
    <property type="component" value="Chromosome"/>
</dbReference>
<name>A0A0B6XAX2_XENBV</name>
<dbReference type="KEGG" id="xbv:XBW1_3353"/>
<organism evidence="1 2">
    <name type="scientific">Xenorhabdus bovienii</name>
    <name type="common">Xenorhabdus nematophila subsp. bovienii</name>
    <dbReference type="NCBI Taxonomy" id="40576"/>
    <lineage>
        <taxon>Bacteria</taxon>
        <taxon>Pseudomonadati</taxon>
        <taxon>Pseudomonadota</taxon>
        <taxon>Gammaproteobacteria</taxon>
        <taxon>Enterobacterales</taxon>
        <taxon>Morganellaceae</taxon>
        <taxon>Xenorhabdus</taxon>
    </lineage>
</organism>
<evidence type="ECO:0000313" key="1">
    <source>
        <dbReference type="EMBL" id="CDM90710.1"/>
    </source>
</evidence>
<proteinExistence type="predicted"/>
<dbReference type="EMBL" id="FO818637">
    <property type="protein sequence ID" value="CDM90710.1"/>
    <property type="molecule type" value="Genomic_DNA"/>
</dbReference>
<dbReference type="AlphaFoldDB" id="A0A0B6XAX2"/>
<reference evidence="1 2" key="1">
    <citation type="submission" date="2014-02" db="EMBL/GenBank/DDBJ databases">
        <authorList>
            <person name="Genoscope - CEA"/>
        </authorList>
    </citation>
    <scope>NUCLEOTIDE SEQUENCE [LARGE SCALE GENOMIC DNA]</scope>
    <source>
        <strain evidence="1 2">CS03</strain>
    </source>
</reference>
<evidence type="ECO:0000313" key="2">
    <source>
        <dbReference type="Proteomes" id="UP000032930"/>
    </source>
</evidence>
<sequence>MFLECVEISGFSGVNLLSRVGRHRTTRFRHLCPLWMGSK</sequence>
<gene>
    <name evidence="1" type="ORF">XBW1_3353</name>
</gene>
<protein>
    <submittedName>
        <fullName evidence="1">Uncharacterized protein</fullName>
    </submittedName>
</protein>
<accession>A0A0B6XAX2</accession>